<accession>A0A859DUF3</accession>
<dbReference type="NCBIfam" id="TIGR01909">
    <property type="entry name" value="C_GCAxxG_C_C"/>
    <property type="match status" value="1"/>
</dbReference>
<evidence type="ECO:0008006" key="5">
    <source>
        <dbReference type="Google" id="ProtNLM"/>
    </source>
</evidence>
<dbReference type="Pfam" id="PF09719">
    <property type="entry name" value="C_GCAxxG_C_C"/>
    <property type="match status" value="1"/>
</dbReference>
<keyword evidence="4" id="KW-1185">Reference proteome</keyword>
<dbReference type="AlphaFoldDB" id="A0A859DUF3"/>
<protein>
    <recommendedName>
        <fullName evidence="5">C_GCAxxG_C_C family protein</fullName>
    </recommendedName>
</protein>
<reference evidence="2" key="2">
    <citation type="journal article" date="2021" name="Appl. Environ. Microbiol.">
        <title>Adaptability of a Caproate-Producing Bacterium Contributes to Its Dominance in an Anaerobic Fermentation System.</title>
        <authorList>
            <person name="Wang H."/>
            <person name="Gu Y."/>
            <person name="Zhou W."/>
            <person name="Zhao D."/>
            <person name="Qiao Z."/>
            <person name="Zheng J."/>
            <person name="Gao J."/>
            <person name="Chen X."/>
            <person name="Ren C."/>
            <person name="Xu Y."/>
        </authorList>
    </citation>
    <scope>NUCLEOTIDE SEQUENCE</scope>
    <source>
        <strain evidence="2">JNU-WLY1368</strain>
    </source>
</reference>
<dbReference type="EMBL" id="CP046051">
    <property type="protein sequence ID" value="QKN23651.1"/>
    <property type="molecule type" value="Genomic_DNA"/>
</dbReference>
<organism evidence="1 3">
    <name type="scientific">Caproicibacterium lactatifermentans</name>
    <dbReference type="NCBI Taxonomy" id="2666138"/>
    <lineage>
        <taxon>Bacteria</taxon>
        <taxon>Bacillati</taxon>
        <taxon>Bacillota</taxon>
        <taxon>Clostridia</taxon>
        <taxon>Eubacteriales</taxon>
        <taxon>Oscillospiraceae</taxon>
        <taxon>Caproicibacterium</taxon>
    </lineage>
</organism>
<reference evidence="2" key="3">
    <citation type="journal article" date="2022" name="Int. J. Syst. Evol. Microbiol.">
        <title>Caproicibacterium lactatifermentans sp. nov., isolated from pit clay used for the production of Chinese strong aroma-type liquor.</title>
        <authorList>
            <person name="Wang H."/>
            <person name="Gu Y."/>
            <person name="Zhao D."/>
            <person name="Qiao Z."/>
            <person name="Zheng J."/>
            <person name="Gao J."/>
            <person name="Ren C."/>
            <person name="Xu Y."/>
        </authorList>
    </citation>
    <scope>NUCLEOTIDE SEQUENCE</scope>
    <source>
        <strain evidence="2">JNU-WLY1368</strain>
    </source>
</reference>
<dbReference type="EMBL" id="CP046161">
    <property type="protein sequence ID" value="QKO29676.1"/>
    <property type="molecule type" value="Genomic_DNA"/>
</dbReference>
<evidence type="ECO:0000313" key="1">
    <source>
        <dbReference type="EMBL" id="QKN23651.1"/>
    </source>
</evidence>
<sequence>MESRIPKALERHRTGYNCCQAVACTYCDLVGVSEDQMFRLAEAFGAGMGGMKETCGAVSGAMLLAGMKSSGGMRQRTKGGTYALSREIVNAFLKKNTTAICKDLKGTESGIPLRSCDGCIEDACTLVESVLFAKG</sequence>
<evidence type="ECO:0000313" key="3">
    <source>
        <dbReference type="Proteomes" id="UP000501316"/>
    </source>
</evidence>
<dbReference type="Proteomes" id="UP000509623">
    <property type="component" value="Chromosome"/>
</dbReference>
<dbReference type="RefSeq" id="WP_086036005.1">
    <property type="nucleotide sequence ID" value="NZ_CP046051.1"/>
</dbReference>
<name>A0A859DUF3_9FIRM</name>
<evidence type="ECO:0000313" key="2">
    <source>
        <dbReference type="EMBL" id="QKO29676.1"/>
    </source>
</evidence>
<reference evidence="3 4" key="1">
    <citation type="submission" date="2019-11" db="EMBL/GenBank/DDBJ databases">
        <authorList>
            <person name="Ren C."/>
            <person name="Wang H."/>
            <person name="Xu Y."/>
        </authorList>
    </citation>
    <scope>NUCLEOTIDE SEQUENCE [LARGE SCALE GENOMIC DNA]</scope>
    <source>
        <strain evidence="4">JNU-WLY1368</strain>
        <strain evidence="1 3">LBM 19010</strain>
    </source>
</reference>
<gene>
    <name evidence="1" type="ORF">GJQ69_03660</name>
    <name evidence="2" type="ORF">GKP14_00715</name>
</gene>
<dbReference type="InterPro" id="IPR010181">
    <property type="entry name" value="CGCAxxGCC_motif"/>
</dbReference>
<dbReference type="Proteomes" id="UP000501316">
    <property type="component" value="Chromosome"/>
</dbReference>
<dbReference type="KEGG" id="clf:GJQ69_03660"/>
<proteinExistence type="predicted"/>
<evidence type="ECO:0000313" key="4">
    <source>
        <dbReference type="Proteomes" id="UP000509623"/>
    </source>
</evidence>